<sequence length="241" mass="27867">MISLLKVVPDPDSLILRSKNKKMKLTKTKLKKISDKLFLKELSGESFLATKKEIVYYQITGDFLKVISVSSGRSIGTLYLNIYTNLITDPWCKIFSDYTIGNRFEYNPITKNKWISENAEVNEVEDILKDMLSYIKVQGLNKLNEIHDYQAYFVESYSVVNPKLFQLDLAISMCKLGKFDKAFWICDDLLNYLKSDTFLDSSKKEGMIKNVLGLQNAADKNDVDKLLNEWKNQSLEYISKF</sequence>
<keyword evidence="2" id="KW-1185">Reference proteome</keyword>
<comment type="caution">
    <text evidence="1">The sequence shown here is derived from an EMBL/GenBank/DDBJ whole genome shotgun (WGS) entry which is preliminary data.</text>
</comment>
<evidence type="ECO:0000313" key="1">
    <source>
        <dbReference type="EMBL" id="TDR17404.1"/>
    </source>
</evidence>
<name>A0A4R6XHW4_9GAMM</name>
<accession>A0A4R6XHW4</accession>
<proteinExistence type="predicted"/>
<evidence type="ECO:0008006" key="3">
    <source>
        <dbReference type="Google" id="ProtNLM"/>
    </source>
</evidence>
<dbReference type="AlphaFoldDB" id="A0A4R6XHW4"/>
<evidence type="ECO:0000313" key="2">
    <source>
        <dbReference type="Proteomes" id="UP000295724"/>
    </source>
</evidence>
<protein>
    <recommendedName>
        <fullName evidence="3">DUF4304 domain-containing protein</fullName>
    </recommendedName>
</protein>
<gene>
    <name evidence="1" type="ORF">C8D91_2462</name>
</gene>
<dbReference type="Proteomes" id="UP000295724">
    <property type="component" value="Unassembled WGS sequence"/>
</dbReference>
<organism evidence="1 2">
    <name type="scientific">Marinicella litoralis</name>
    <dbReference type="NCBI Taxonomy" id="644220"/>
    <lineage>
        <taxon>Bacteria</taxon>
        <taxon>Pseudomonadati</taxon>
        <taxon>Pseudomonadota</taxon>
        <taxon>Gammaproteobacteria</taxon>
        <taxon>Lysobacterales</taxon>
        <taxon>Marinicellaceae</taxon>
        <taxon>Marinicella</taxon>
    </lineage>
</organism>
<dbReference type="EMBL" id="SNZB01000006">
    <property type="protein sequence ID" value="TDR17404.1"/>
    <property type="molecule type" value="Genomic_DNA"/>
</dbReference>
<reference evidence="1 2" key="1">
    <citation type="submission" date="2019-03" db="EMBL/GenBank/DDBJ databases">
        <title>Genomic Encyclopedia of Type Strains, Phase IV (KMG-IV): sequencing the most valuable type-strain genomes for metagenomic binning, comparative biology and taxonomic classification.</title>
        <authorList>
            <person name="Goeker M."/>
        </authorList>
    </citation>
    <scope>NUCLEOTIDE SEQUENCE [LARGE SCALE GENOMIC DNA]</scope>
    <source>
        <strain evidence="1 2">DSM 25488</strain>
    </source>
</reference>